<dbReference type="AlphaFoldDB" id="A0A915E872"/>
<reference evidence="4" key="1">
    <citation type="submission" date="2022-11" db="UniProtKB">
        <authorList>
            <consortium name="WormBaseParasite"/>
        </authorList>
    </citation>
    <scope>IDENTIFICATION</scope>
</reference>
<dbReference type="WBParaSite" id="jg3382">
    <property type="protein sequence ID" value="jg3382"/>
    <property type="gene ID" value="jg3382"/>
</dbReference>
<keyword evidence="1" id="KW-0472">Membrane</keyword>
<evidence type="ECO:0000259" key="2">
    <source>
        <dbReference type="Pfam" id="PF23346"/>
    </source>
</evidence>
<name>A0A915E872_9BILA</name>
<dbReference type="InterPro" id="IPR055514">
    <property type="entry name" value="DUF7087"/>
</dbReference>
<feature type="transmembrane region" description="Helical" evidence="1">
    <location>
        <begin position="21"/>
        <end position="40"/>
    </location>
</feature>
<dbReference type="Proteomes" id="UP000887574">
    <property type="component" value="Unplaced"/>
</dbReference>
<dbReference type="Pfam" id="PF23346">
    <property type="entry name" value="DUF7087"/>
    <property type="match status" value="1"/>
</dbReference>
<keyword evidence="1" id="KW-1133">Transmembrane helix</keyword>
<protein>
    <recommendedName>
        <fullName evidence="2">DUF7087 domain-containing protein</fullName>
    </recommendedName>
</protein>
<organism evidence="3 4">
    <name type="scientific">Ditylenchus dipsaci</name>
    <dbReference type="NCBI Taxonomy" id="166011"/>
    <lineage>
        <taxon>Eukaryota</taxon>
        <taxon>Metazoa</taxon>
        <taxon>Ecdysozoa</taxon>
        <taxon>Nematoda</taxon>
        <taxon>Chromadorea</taxon>
        <taxon>Rhabditida</taxon>
        <taxon>Tylenchina</taxon>
        <taxon>Tylenchomorpha</taxon>
        <taxon>Sphaerularioidea</taxon>
        <taxon>Anguinidae</taxon>
        <taxon>Anguininae</taxon>
        <taxon>Ditylenchus</taxon>
    </lineage>
</organism>
<feature type="transmembrane region" description="Helical" evidence="1">
    <location>
        <begin position="46"/>
        <end position="67"/>
    </location>
</feature>
<accession>A0A915E872</accession>
<evidence type="ECO:0000256" key="1">
    <source>
        <dbReference type="SAM" id="Phobius"/>
    </source>
</evidence>
<evidence type="ECO:0000313" key="4">
    <source>
        <dbReference type="WBParaSite" id="jg3382"/>
    </source>
</evidence>
<feature type="domain" description="DUF7087" evidence="2">
    <location>
        <begin position="20"/>
        <end position="85"/>
    </location>
</feature>
<proteinExistence type="predicted"/>
<keyword evidence="1" id="KW-0812">Transmembrane</keyword>
<keyword evidence="3" id="KW-1185">Reference proteome</keyword>
<sequence length="138" mass="15973">MVSTSSPNQPKSSMPQVHTNIHNVRTVSLVAIFFQIFTLYMDMASIHTATLIALLVLLLANAYMVFIRWYHREDERRDVQQLLSGDWPTDFCMYLACLEVRDYVWLSTCCLLPCPLECLPCSTTWPITCLLWVVWPVL</sequence>
<evidence type="ECO:0000313" key="3">
    <source>
        <dbReference type="Proteomes" id="UP000887574"/>
    </source>
</evidence>